<dbReference type="AlphaFoldDB" id="A0AAP6MJZ0"/>
<accession>A0AAP6MJZ0</accession>
<dbReference type="PANTHER" id="PTHR42948">
    <property type="entry name" value="TRANSPORTER"/>
    <property type="match status" value="1"/>
</dbReference>
<keyword evidence="2 6" id="KW-0813">Transport</keyword>
<dbReference type="PROSITE" id="PS50267">
    <property type="entry name" value="NA_NEUROTRAN_SYMP_3"/>
    <property type="match status" value="1"/>
</dbReference>
<evidence type="ECO:0000256" key="2">
    <source>
        <dbReference type="ARBA" id="ARBA00022448"/>
    </source>
</evidence>
<comment type="caution">
    <text evidence="8">The sequence shown here is derived from an EMBL/GenBank/DDBJ whole genome shotgun (WGS) entry which is preliminary data.</text>
</comment>
<comment type="subcellular location">
    <subcellularLocation>
        <location evidence="1">Membrane</location>
        <topology evidence="1">Multi-pass membrane protein</topology>
    </subcellularLocation>
</comment>
<evidence type="ECO:0000256" key="1">
    <source>
        <dbReference type="ARBA" id="ARBA00004141"/>
    </source>
</evidence>
<evidence type="ECO:0000256" key="6">
    <source>
        <dbReference type="RuleBase" id="RU003732"/>
    </source>
</evidence>
<dbReference type="PROSITE" id="PS00610">
    <property type="entry name" value="NA_NEUROTRAN_SYMP_1"/>
    <property type="match status" value="1"/>
</dbReference>
<name>A0AAP6MJZ0_9GAMM</name>
<dbReference type="GO" id="GO:0015293">
    <property type="term" value="F:symporter activity"/>
    <property type="evidence" value="ECO:0007669"/>
    <property type="project" value="UniProtKB-KW"/>
</dbReference>
<comment type="similarity">
    <text evidence="6">Belongs to the sodium:neurotransmitter symporter (SNF) (TC 2.A.22) family.</text>
</comment>
<dbReference type="PANTHER" id="PTHR42948:SF1">
    <property type="entry name" value="TRANSPORTER"/>
    <property type="match status" value="1"/>
</dbReference>
<dbReference type="EMBL" id="JAYGII010000012">
    <property type="protein sequence ID" value="MEA5445559.1"/>
    <property type="molecule type" value="Genomic_DNA"/>
</dbReference>
<dbReference type="InterPro" id="IPR037272">
    <property type="entry name" value="SNS_sf"/>
</dbReference>
<gene>
    <name evidence="8" type="ORF">VCB98_06980</name>
</gene>
<keyword evidence="3 6" id="KW-0812">Transmembrane</keyword>
<reference evidence="8 9" key="1">
    <citation type="submission" date="2023-12" db="EMBL/GenBank/DDBJ databases">
        <title>Whole-genome sequencing of halo(alkali)philic microorganisms from hypersaline lakes.</title>
        <authorList>
            <person name="Sorokin D.Y."/>
            <person name="Merkel A.Y."/>
            <person name="Messina E."/>
            <person name="Yakimov M."/>
        </authorList>
    </citation>
    <scope>NUCLEOTIDE SEQUENCE [LARGE SCALE GENOMIC DNA]</scope>
    <source>
        <strain evidence="8 9">AB-CW1</strain>
    </source>
</reference>
<sequence>MAKRTSVHGLWSTRLAFILAAAGSAVGLGNIWRFPYIVGENGGGAFVLVYLACVLAIGLPIMMSEIMLGRRGRRSPINTMRLLSEEESGSKYWQLVGWMG</sequence>
<keyword evidence="6" id="KW-0769">Symport</keyword>
<keyword evidence="5 7" id="KW-0472">Membrane</keyword>
<evidence type="ECO:0000256" key="3">
    <source>
        <dbReference type="ARBA" id="ARBA00022692"/>
    </source>
</evidence>
<evidence type="ECO:0000256" key="4">
    <source>
        <dbReference type="ARBA" id="ARBA00022989"/>
    </source>
</evidence>
<dbReference type="InterPro" id="IPR000175">
    <property type="entry name" value="Na/ntran_symport"/>
</dbReference>
<feature type="non-terminal residue" evidence="8">
    <location>
        <position position="100"/>
    </location>
</feature>
<dbReference type="GO" id="GO:0016020">
    <property type="term" value="C:membrane"/>
    <property type="evidence" value="ECO:0007669"/>
    <property type="project" value="UniProtKB-SubCell"/>
</dbReference>
<dbReference type="Proteomes" id="UP001302316">
    <property type="component" value="Unassembled WGS sequence"/>
</dbReference>
<organism evidence="8 9">
    <name type="scientific">Natronospira elongata</name>
    <dbReference type="NCBI Taxonomy" id="3110268"/>
    <lineage>
        <taxon>Bacteria</taxon>
        <taxon>Pseudomonadati</taxon>
        <taxon>Pseudomonadota</taxon>
        <taxon>Gammaproteobacteria</taxon>
        <taxon>Natronospirales</taxon>
        <taxon>Natronospiraceae</taxon>
        <taxon>Natronospira</taxon>
    </lineage>
</organism>
<evidence type="ECO:0000313" key="9">
    <source>
        <dbReference type="Proteomes" id="UP001302316"/>
    </source>
</evidence>
<dbReference type="Pfam" id="PF00209">
    <property type="entry name" value="SNF"/>
    <property type="match status" value="1"/>
</dbReference>
<evidence type="ECO:0000256" key="5">
    <source>
        <dbReference type="ARBA" id="ARBA00023136"/>
    </source>
</evidence>
<keyword evidence="4 7" id="KW-1133">Transmembrane helix</keyword>
<dbReference type="PRINTS" id="PR00176">
    <property type="entry name" value="NANEUSMPORT"/>
</dbReference>
<feature type="transmembrane region" description="Helical" evidence="7">
    <location>
        <begin position="43"/>
        <end position="63"/>
    </location>
</feature>
<keyword evidence="9" id="KW-1185">Reference proteome</keyword>
<evidence type="ECO:0000256" key="7">
    <source>
        <dbReference type="SAM" id="Phobius"/>
    </source>
</evidence>
<protein>
    <recommendedName>
        <fullName evidence="6">Transporter</fullName>
    </recommendedName>
</protein>
<proteinExistence type="inferred from homology"/>
<dbReference type="SUPFAM" id="SSF161070">
    <property type="entry name" value="SNF-like"/>
    <property type="match status" value="1"/>
</dbReference>
<evidence type="ECO:0000313" key="8">
    <source>
        <dbReference type="EMBL" id="MEA5445559.1"/>
    </source>
</evidence>